<dbReference type="OMA" id="LPWGSFI"/>
<proteinExistence type="inferred from homology"/>
<reference evidence="3" key="1">
    <citation type="submission" date="2025-08" db="UniProtKB">
        <authorList>
            <consortium name="Ensembl"/>
        </authorList>
    </citation>
    <scope>IDENTIFICATION</scope>
</reference>
<dbReference type="PANTHER" id="PTHR12232:SF0">
    <property type="entry name" value="THIOREDOXIN DOMAIN-CONTAINING PROTEIN"/>
    <property type="match status" value="1"/>
</dbReference>
<dbReference type="SUPFAM" id="SSF52833">
    <property type="entry name" value="Thioredoxin-like"/>
    <property type="match status" value="1"/>
</dbReference>
<sequence length="159" mass="17652">MVIKVFTASIVGSSQIKKKQQDVLGFLEANSIAFEQLDVAMNDGNRQWMRSNVPGECCPKSGIPLPPQIFNEDQYCGDYDGFFDAKENEAVPYFLCLAAAEKAEEEVVQNGKVTAETSEILQKNEEEEAEDVTAEEEAEDATTAEEDKADGKEEEEEQE</sequence>
<feature type="compositionally biased region" description="Acidic residues" evidence="2">
    <location>
        <begin position="125"/>
        <end position="144"/>
    </location>
</feature>
<dbReference type="GeneTree" id="ENSGT00940000159847"/>
<dbReference type="InterPro" id="IPR036249">
    <property type="entry name" value="Thioredoxin-like_sf"/>
</dbReference>
<keyword evidence="4" id="KW-1185">Reference proteome</keyword>
<evidence type="ECO:0000313" key="3">
    <source>
        <dbReference type="Ensembl" id="ENSEBUP00000000141.1"/>
    </source>
</evidence>
<evidence type="ECO:0000256" key="2">
    <source>
        <dbReference type="SAM" id="MobiDB-lite"/>
    </source>
</evidence>
<dbReference type="InterPro" id="IPR051033">
    <property type="entry name" value="SH3BGR"/>
</dbReference>
<dbReference type="Ensembl" id="ENSEBUT00000000430.1">
    <property type="protein sequence ID" value="ENSEBUP00000000141.1"/>
    <property type="gene ID" value="ENSEBUG00000000390.1"/>
</dbReference>
<accession>A0A8C4N1T9</accession>
<dbReference type="Gene3D" id="3.40.30.10">
    <property type="entry name" value="Glutaredoxin"/>
    <property type="match status" value="1"/>
</dbReference>
<dbReference type="Proteomes" id="UP000694388">
    <property type="component" value="Unplaced"/>
</dbReference>
<dbReference type="CDD" id="cd03030">
    <property type="entry name" value="GRX_SH3BGR"/>
    <property type="match status" value="1"/>
</dbReference>
<organism evidence="3 4">
    <name type="scientific">Eptatretus burgeri</name>
    <name type="common">Inshore hagfish</name>
    <dbReference type="NCBI Taxonomy" id="7764"/>
    <lineage>
        <taxon>Eukaryota</taxon>
        <taxon>Metazoa</taxon>
        <taxon>Chordata</taxon>
        <taxon>Craniata</taxon>
        <taxon>Vertebrata</taxon>
        <taxon>Cyclostomata</taxon>
        <taxon>Myxini</taxon>
        <taxon>Myxiniformes</taxon>
        <taxon>Myxinidae</taxon>
        <taxon>Eptatretinae</taxon>
        <taxon>Eptatretus</taxon>
    </lineage>
</organism>
<feature type="compositionally biased region" description="Polar residues" evidence="2">
    <location>
        <begin position="111"/>
        <end position="121"/>
    </location>
</feature>
<reference evidence="3" key="2">
    <citation type="submission" date="2025-09" db="UniProtKB">
        <authorList>
            <consortium name="Ensembl"/>
        </authorList>
    </citation>
    <scope>IDENTIFICATION</scope>
</reference>
<dbReference type="GO" id="GO:0005737">
    <property type="term" value="C:cytoplasm"/>
    <property type="evidence" value="ECO:0007669"/>
    <property type="project" value="TreeGrafter"/>
</dbReference>
<name>A0A8C4N1T9_EPTBU</name>
<dbReference type="Pfam" id="PF04908">
    <property type="entry name" value="SH3BGR"/>
    <property type="match status" value="1"/>
</dbReference>
<evidence type="ECO:0000256" key="1">
    <source>
        <dbReference type="ARBA" id="ARBA00007764"/>
    </source>
</evidence>
<dbReference type="AlphaFoldDB" id="A0A8C4N1T9"/>
<dbReference type="InterPro" id="IPR006993">
    <property type="entry name" value="Glut_rich_SH3-bd"/>
</dbReference>
<comment type="similarity">
    <text evidence="1">Belongs to the SH3BGR family.</text>
</comment>
<feature type="region of interest" description="Disordered" evidence="2">
    <location>
        <begin position="108"/>
        <end position="159"/>
    </location>
</feature>
<protein>
    <submittedName>
        <fullName evidence="3">SH3 domain binding glutamate-rich protein</fullName>
    </submittedName>
</protein>
<evidence type="ECO:0000313" key="4">
    <source>
        <dbReference type="Proteomes" id="UP000694388"/>
    </source>
</evidence>
<dbReference type="PANTHER" id="PTHR12232">
    <property type="entry name" value="SH3 DOMAIN-BINDING GLUTAMIC ACID-RICH-LIKE PROTEIN"/>
    <property type="match status" value="1"/>
</dbReference>